<feature type="domain" description="NGO1945-like C-terminal" evidence="2">
    <location>
        <begin position="151"/>
        <end position="239"/>
    </location>
</feature>
<dbReference type="InterPro" id="IPR054098">
    <property type="entry name" value="NGO1945-like_C"/>
</dbReference>
<dbReference type="InterPro" id="IPR018640">
    <property type="entry name" value="DUF2063"/>
</dbReference>
<gene>
    <name evidence="3" type="ORF">CWI71_08795</name>
</gene>
<evidence type="ECO:0000313" key="3">
    <source>
        <dbReference type="EMBL" id="RUO59505.1"/>
    </source>
</evidence>
<sequence length="249" mass="28303">MSDNFKQIQFKLAQWLRDDNATADFPQVESRRLAIYRRLIRNNISQFLSNGFPVVQATLGAERWQALVAGFIATHASKSPLFSDIGSEFVDFLAGVDLAQRDLPAWLFELAHYERIEVEVKFAHFDETLAAVETLNDDTVLYLNSTAMIGVYQYPVAKIDKDHQPDAALDEPYIVLVYQLPDTGTVKFLQLNPLTAHTLSLLQAQPRNFTALCEALLMQFPEQDPQQLAAGLFRLVDDFCERFVLFMKP</sequence>
<proteinExistence type="predicted"/>
<comment type="caution">
    <text evidence="3">The sequence shown here is derived from an EMBL/GenBank/DDBJ whole genome shotgun (WGS) entry which is preliminary data.</text>
</comment>
<evidence type="ECO:0000313" key="4">
    <source>
        <dbReference type="Proteomes" id="UP000288259"/>
    </source>
</evidence>
<dbReference type="Pfam" id="PF22106">
    <property type="entry name" value="NGO1945_C"/>
    <property type="match status" value="1"/>
</dbReference>
<dbReference type="RefSeq" id="WP_126754892.1">
    <property type="nucleotide sequence ID" value="NZ_PIPY01000008.1"/>
</dbReference>
<dbReference type="AlphaFoldDB" id="A0A432YF19"/>
<dbReference type="EMBL" id="PIPY01000008">
    <property type="protein sequence ID" value="RUO59505.1"/>
    <property type="molecule type" value="Genomic_DNA"/>
</dbReference>
<dbReference type="OrthoDB" id="4146344at2"/>
<evidence type="ECO:0000259" key="1">
    <source>
        <dbReference type="Pfam" id="PF09836"/>
    </source>
</evidence>
<keyword evidence="4" id="KW-1185">Reference proteome</keyword>
<dbReference type="Gene3D" id="1.10.150.690">
    <property type="entry name" value="DUF2063"/>
    <property type="match status" value="1"/>
</dbReference>
<dbReference type="Proteomes" id="UP000288259">
    <property type="component" value="Unassembled WGS sequence"/>
</dbReference>
<organism evidence="3 4">
    <name type="scientific">Pseudidiomarina insulisalsae</name>
    <dbReference type="NCBI Taxonomy" id="575789"/>
    <lineage>
        <taxon>Bacteria</taxon>
        <taxon>Pseudomonadati</taxon>
        <taxon>Pseudomonadota</taxon>
        <taxon>Gammaproteobacteria</taxon>
        <taxon>Alteromonadales</taxon>
        <taxon>Idiomarinaceae</taxon>
        <taxon>Pseudidiomarina</taxon>
    </lineage>
</organism>
<feature type="domain" description="Putative DNA-binding" evidence="1">
    <location>
        <begin position="7"/>
        <end position="93"/>
    </location>
</feature>
<name>A0A432YF19_9GAMM</name>
<protein>
    <submittedName>
        <fullName evidence="3">Uncharacterized protein</fullName>
    </submittedName>
</protein>
<evidence type="ECO:0000259" key="2">
    <source>
        <dbReference type="Pfam" id="PF22106"/>
    </source>
</evidence>
<dbReference type="Pfam" id="PF09836">
    <property type="entry name" value="DUF2063"/>
    <property type="match status" value="1"/>
</dbReference>
<dbReference type="Gene3D" id="3.90.930.50">
    <property type="match status" value="1"/>
</dbReference>
<reference evidence="4" key="1">
    <citation type="journal article" date="2018" name="Front. Microbiol.">
        <title>Genome-Based Analysis Reveals the Taxonomy and Diversity of the Family Idiomarinaceae.</title>
        <authorList>
            <person name="Liu Y."/>
            <person name="Lai Q."/>
            <person name="Shao Z."/>
        </authorList>
    </citation>
    <scope>NUCLEOTIDE SEQUENCE [LARGE SCALE GENOMIC DNA]</scope>
    <source>
        <strain evidence="4">CVS-6</strain>
    </source>
</reference>
<accession>A0A432YF19</accession>
<dbReference type="InterPro" id="IPR044922">
    <property type="entry name" value="DUF2063_N_sf"/>
</dbReference>